<dbReference type="SUPFAM" id="SSF52833">
    <property type="entry name" value="Thioredoxin-like"/>
    <property type="match status" value="1"/>
</dbReference>
<evidence type="ECO:0000259" key="1">
    <source>
        <dbReference type="Pfam" id="PF00085"/>
    </source>
</evidence>
<protein>
    <submittedName>
        <fullName evidence="2">Thioredoxin</fullName>
    </submittedName>
</protein>
<name>A0A4R7ZFC4_9FIRM</name>
<feature type="domain" description="Thioredoxin" evidence="1">
    <location>
        <begin position="2"/>
        <end position="97"/>
    </location>
</feature>
<dbReference type="OrthoDB" id="1643357at2"/>
<evidence type="ECO:0000313" key="3">
    <source>
        <dbReference type="Proteomes" id="UP000294743"/>
    </source>
</evidence>
<comment type="caution">
    <text evidence="2">The sequence shown here is derived from an EMBL/GenBank/DDBJ whole genome shotgun (WGS) entry which is preliminary data.</text>
</comment>
<dbReference type="Proteomes" id="UP000294743">
    <property type="component" value="Unassembled WGS sequence"/>
</dbReference>
<reference evidence="2 3" key="1">
    <citation type="submission" date="2019-03" db="EMBL/GenBank/DDBJ databases">
        <title>Genomic Encyclopedia of Type Strains, Phase IV (KMG-IV): sequencing the most valuable type-strain genomes for metagenomic binning, comparative biology and taxonomic classification.</title>
        <authorList>
            <person name="Goeker M."/>
        </authorList>
    </citation>
    <scope>NUCLEOTIDE SEQUENCE [LARGE SCALE GENOMIC DNA]</scope>
    <source>
        <strain evidence="2 3">DSM 28867</strain>
    </source>
</reference>
<evidence type="ECO:0000313" key="2">
    <source>
        <dbReference type="EMBL" id="TDW16309.1"/>
    </source>
</evidence>
<sequence>MLTNENFRNEFAKNEFSLVLIGGGGCANCTTMSPIIQNVGKKFENLQVYIVDASEQNKDINTYYKVQQVPTILFLFRDELISKVQGYQPEEILEIYIESKMEEYKAKAMH</sequence>
<dbReference type="Gene3D" id="3.40.30.10">
    <property type="entry name" value="Glutaredoxin"/>
    <property type="match status" value="1"/>
</dbReference>
<dbReference type="Pfam" id="PF00085">
    <property type="entry name" value="Thioredoxin"/>
    <property type="match status" value="1"/>
</dbReference>
<dbReference type="InterPro" id="IPR036249">
    <property type="entry name" value="Thioredoxin-like_sf"/>
</dbReference>
<proteinExistence type="predicted"/>
<dbReference type="RefSeq" id="WP_134169976.1">
    <property type="nucleotide sequence ID" value="NZ_SODD01000025.1"/>
</dbReference>
<dbReference type="CDD" id="cd02947">
    <property type="entry name" value="TRX_family"/>
    <property type="match status" value="1"/>
</dbReference>
<dbReference type="EMBL" id="SODD01000025">
    <property type="protein sequence ID" value="TDW16309.1"/>
    <property type="molecule type" value="Genomic_DNA"/>
</dbReference>
<gene>
    <name evidence="2" type="ORF">EDD63_1256</name>
</gene>
<organism evidence="2 3">
    <name type="scientific">Breznakia blatticola</name>
    <dbReference type="NCBI Taxonomy" id="1754012"/>
    <lineage>
        <taxon>Bacteria</taxon>
        <taxon>Bacillati</taxon>
        <taxon>Bacillota</taxon>
        <taxon>Erysipelotrichia</taxon>
        <taxon>Erysipelotrichales</taxon>
        <taxon>Erysipelotrichaceae</taxon>
        <taxon>Breznakia</taxon>
    </lineage>
</organism>
<accession>A0A4R7ZFC4</accession>
<dbReference type="AlphaFoldDB" id="A0A4R7ZFC4"/>
<dbReference type="InterPro" id="IPR013766">
    <property type="entry name" value="Thioredoxin_domain"/>
</dbReference>
<keyword evidence="3" id="KW-1185">Reference proteome</keyword>